<evidence type="ECO:0000256" key="9">
    <source>
        <dbReference type="ARBA" id="ARBA00023098"/>
    </source>
</evidence>
<dbReference type="RefSeq" id="WP_238309977.1">
    <property type="nucleotide sequence ID" value="NZ_BPQV01000002.1"/>
</dbReference>
<comment type="pathway">
    <text evidence="11">Bacterial outer membrane biogenesis; LPS lipid A biosynthesis.</text>
</comment>
<dbReference type="SUPFAM" id="SSF53756">
    <property type="entry name" value="UDP-Glycosyltransferase/glycogen phosphorylase"/>
    <property type="match status" value="1"/>
</dbReference>
<evidence type="ECO:0000256" key="4">
    <source>
        <dbReference type="ARBA" id="ARBA00020902"/>
    </source>
</evidence>
<evidence type="ECO:0000256" key="6">
    <source>
        <dbReference type="ARBA" id="ARBA00022556"/>
    </source>
</evidence>
<evidence type="ECO:0000256" key="5">
    <source>
        <dbReference type="ARBA" id="ARBA00022516"/>
    </source>
</evidence>
<comment type="similarity">
    <text evidence="2 11">Belongs to the LpxB family.</text>
</comment>
<evidence type="ECO:0000256" key="3">
    <source>
        <dbReference type="ARBA" id="ARBA00012687"/>
    </source>
</evidence>
<sequence>MTHRRIWLVAGEDSGDQLGAKLIRALCALSEGPLAFGGVGGEAMAAEGFASLFPIDDVAVMGYLPVLARARTLLRRIRETVEDVIAAKPDVLVIIDSPGFTHAVASRVRKKLPDLPIVDYVSPSVWAWRPWRARGMRPYIDHVLALLPFEPEAHRRLGGPPCSYVGHPLIERLADLRPNPEEETARAAKPPTLVVLPGSRRSEIERLMPVFGQTLAELARRAGPFEAVLPAVSRHRALIERLALAWERAPRIVHGEAAKLAAFRRGRAALAASGTVTLELALSGMPMVVGYKVSRIEEVVARRLIQVPTIVLPNLILGENAMPEFVQAECEPGRLVQALLPLLTTGPARDAQVRALARLDDRMRLPGDEEPSRAAARIVLSATRAR</sequence>
<dbReference type="PANTHER" id="PTHR30372">
    <property type="entry name" value="LIPID-A-DISACCHARIDE SYNTHASE"/>
    <property type="match status" value="1"/>
</dbReference>
<evidence type="ECO:0000313" key="13">
    <source>
        <dbReference type="Proteomes" id="UP001055156"/>
    </source>
</evidence>
<dbReference type="EMBL" id="BPQV01000002">
    <property type="protein sequence ID" value="GJE26029.1"/>
    <property type="molecule type" value="Genomic_DNA"/>
</dbReference>
<organism evidence="12 13">
    <name type="scientific">Methylobacterium organophilum</name>
    <dbReference type="NCBI Taxonomy" id="410"/>
    <lineage>
        <taxon>Bacteria</taxon>
        <taxon>Pseudomonadati</taxon>
        <taxon>Pseudomonadota</taxon>
        <taxon>Alphaproteobacteria</taxon>
        <taxon>Hyphomicrobiales</taxon>
        <taxon>Methylobacteriaceae</taxon>
        <taxon>Methylobacterium</taxon>
    </lineage>
</organism>
<keyword evidence="13" id="KW-1185">Reference proteome</keyword>
<keyword evidence="5 11" id="KW-0444">Lipid biosynthesis</keyword>
<gene>
    <name evidence="11 12" type="primary">lpxB</name>
    <name evidence="12" type="ORF">LKMONMHP_0873</name>
</gene>
<evidence type="ECO:0000313" key="12">
    <source>
        <dbReference type="EMBL" id="GJE26029.1"/>
    </source>
</evidence>
<evidence type="ECO:0000256" key="8">
    <source>
        <dbReference type="ARBA" id="ARBA00022679"/>
    </source>
</evidence>
<keyword evidence="6 11" id="KW-0441">Lipid A biosynthesis</keyword>
<accession>A0ABQ4T659</accession>
<evidence type="ECO:0000256" key="7">
    <source>
        <dbReference type="ARBA" id="ARBA00022676"/>
    </source>
</evidence>
<evidence type="ECO:0000256" key="11">
    <source>
        <dbReference type="HAMAP-Rule" id="MF_00392"/>
    </source>
</evidence>
<name>A0ABQ4T659_METOR</name>
<reference evidence="12" key="2">
    <citation type="submission" date="2021-08" db="EMBL/GenBank/DDBJ databases">
        <authorList>
            <person name="Tani A."/>
            <person name="Ola A."/>
            <person name="Ogura Y."/>
            <person name="Katsura K."/>
            <person name="Hayashi T."/>
        </authorList>
    </citation>
    <scope>NUCLEOTIDE SEQUENCE</scope>
    <source>
        <strain evidence="12">NBRC 15689</strain>
    </source>
</reference>
<keyword evidence="9 11" id="KW-0443">Lipid metabolism</keyword>
<dbReference type="Pfam" id="PF02684">
    <property type="entry name" value="LpxB"/>
    <property type="match status" value="1"/>
</dbReference>
<evidence type="ECO:0000256" key="1">
    <source>
        <dbReference type="ARBA" id="ARBA00002056"/>
    </source>
</evidence>
<reference evidence="12" key="1">
    <citation type="journal article" date="2021" name="Front. Microbiol.">
        <title>Comprehensive Comparative Genomics and Phenotyping of Methylobacterium Species.</title>
        <authorList>
            <person name="Alessa O."/>
            <person name="Ogura Y."/>
            <person name="Fujitani Y."/>
            <person name="Takami H."/>
            <person name="Hayashi T."/>
            <person name="Sahin N."/>
            <person name="Tani A."/>
        </authorList>
    </citation>
    <scope>NUCLEOTIDE SEQUENCE</scope>
    <source>
        <strain evidence="12">NBRC 15689</strain>
    </source>
</reference>
<dbReference type="Proteomes" id="UP001055156">
    <property type="component" value="Unassembled WGS sequence"/>
</dbReference>
<evidence type="ECO:0000256" key="2">
    <source>
        <dbReference type="ARBA" id="ARBA00007868"/>
    </source>
</evidence>
<dbReference type="PANTHER" id="PTHR30372:SF4">
    <property type="entry name" value="LIPID-A-DISACCHARIDE SYNTHASE, MITOCHONDRIAL-RELATED"/>
    <property type="match status" value="1"/>
</dbReference>
<comment type="caution">
    <text evidence="12">The sequence shown here is derived from an EMBL/GenBank/DDBJ whole genome shotgun (WGS) entry which is preliminary data.</text>
</comment>
<comment type="function">
    <text evidence="1 11">Condensation of UDP-2,3-diacylglucosamine and 2,3-diacylglucosamine-1-phosphate to form lipid A disaccharide, a precursor of lipid A, a phosphorylated glycolipid that anchors the lipopolysaccharide to the outer membrane of the cell.</text>
</comment>
<dbReference type="EC" id="2.4.1.182" evidence="3 11"/>
<evidence type="ECO:0000256" key="10">
    <source>
        <dbReference type="ARBA" id="ARBA00048975"/>
    </source>
</evidence>
<dbReference type="InterPro" id="IPR003835">
    <property type="entry name" value="Glyco_trans_19"/>
</dbReference>
<dbReference type="NCBIfam" id="TIGR00215">
    <property type="entry name" value="lpxB"/>
    <property type="match status" value="1"/>
</dbReference>
<keyword evidence="8 11" id="KW-0808">Transferase</keyword>
<proteinExistence type="inferred from homology"/>
<dbReference type="HAMAP" id="MF_00392">
    <property type="entry name" value="LpxB"/>
    <property type="match status" value="1"/>
</dbReference>
<comment type="catalytic activity">
    <reaction evidence="10 11">
        <text>a lipid X + a UDP-2-N,3-O-bis[(3R)-3-hydroxyacyl]-alpha-D-glucosamine = a lipid A disaccharide + UDP + H(+)</text>
        <dbReference type="Rhea" id="RHEA:67828"/>
        <dbReference type="ChEBI" id="CHEBI:15378"/>
        <dbReference type="ChEBI" id="CHEBI:58223"/>
        <dbReference type="ChEBI" id="CHEBI:137748"/>
        <dbReference type="ChEBI" id="CHEBI:176338"/>
        <dbReference type="ChEBI" id="CHEBI:176343"/>
        <dbReference type="EC" id="2.4.1.182"/>
    </reaction>
</comment>
<keyword evidence="7 11" id="KW-0328">Glycosyltransferase</keyword>
<protein>
    <recommendedName>
        <fullName evidence="4 11">Lipid-A-disaccharide synthase</fullName>
        <ecNumber evidence="3 11">2.4.1.182</ecNumber>
    </recommendedName>
</protein>